<evidence type="ECO:0000256" key="5">
    <source>
        <dbReference type="ARBA" id="ARBA00022598"/>
    </source>
</evidence>
<dbReference type="GO" id="GO:0034355">
    <property type="term" value="P:NAD+ biosynthetic process via the salvage pathway"/>
    <property type="evidence" value="ECO:0007669"/>
    <property type="project" value="TreeGrafter"/>
</dbReference>
<evidence type="ECO:0000256" key="1">
    <source>
        <dbReference type="ARBA" id="ARBA00004952"/>
    </source>
</evidence>
<keyword evidence="6 9" id="KW-0662">Pyridine nucleotide biosynthesis</keyword>
<comment type="catalytic activity">
    <reaction evidence="8 9">
        <text>5-phospho-alpha-D-ribose 1-diphosphate + nicotinate + ATP + H2O = nicotinate beta-D-ribonucleotide + ADP + phosphate + diphosphate</text>
        <dbReference type="Rhea" id="RHEA:36163"/>
        <dbReference type="ChEBI" id="CHEBI:15377"/>
        <dbReference type="ChEBI" id="CHEBI:30616"/>
        <dbReference type="ChEBI" id="CHEBI:32544"/>
        <dbReference type="ChEBI" id="CHEBI:33019"/>
        <dbReference type="ChEBI" id="CHEBI:43474"/>
        <dbReference type="ChEBI" id="CHEBI:57502"/>
        <dbReference type="ChEBI" id="CHEBI:58017"/>
        <dbReference type="ChEBI" id="CHEBI:456216"/>
        <dbReference type="EC" id="6.3.4.21"/>
    </reaction>
</comment>
<dbReference type="EMBL" id="FNOY01000022">
    <property type="protein sequence ID" value="SDY19341.1"/>
    <property type="molecule type" value="Genomic_DNA"/>
</dbReference>
<dbReference type="InterPro" id="IPR041619">
    <property type="entry name" value="NAPRTase_C"/>
</dbReference>
<evidence type="ECO:0000259" key="10">
    <source>
        <dbReference type="Pfam" id="PF04095"/>
    </source>
</evidence>
<comment type="similarity">
    <text evidence="2 9">Belongs to the NAPRTase family.</text>
</comment>
<keyword evidence="13" id="KW-0328">Glycosyltransferase</keyword>
<dbReference type="InterPro" id="IPR040727">
    <property type="entry name" value="NAPRTase_N"/>
</dbReference>
<keyword evidence="4" id="KW-0597">Phosphoprotein</keyword>
<dbReference type="EC" id="6.3.4.21" evidence="3 9"/>
<keyword evidence="14" id="KW-1185">Reference proteome</keyword>
<evidence type="ECO:0000256" key="4">
    <source>
        <dbReference type="ARBA" id="ARBA00022553"/>
    </source>
</evidence>
<dbReference type="STRING" id="44576.SAMN05421881_102219"/>
<dbReference type="RefSeq" id="WP_090413667.1">
    <property type="nucleotide sequence ID" value="NZ_FNOY01000022.1"/>
</dbReference>
<dbReference type="Proteomes" id="UP000198640">
    <property type="component" value="Unassembled WGS sequence"/>
</dbReference>
<feature type="domain" description="Nicotinate/nicotinamide phosphoribosyltransferase" evidence="10">
    <location>
        <begin position="150"/>
        <end position="314"/>
    </location>
</feature>
<dbReference type="Gene3D" id="3.20.20.70">
    <property type="entry name" value="Aldolase class I"/>
    <property type="match status" value="1"/>
</dbReference>
<proteinExistence type="inferred from homology"/>
<name>A0A1H3HV03_9PROT</name>
<comment type="pathway">
    <text evidence="1 9">Cofactor biosynthesis; NAD(+) biosynthesis; nicotinate D-ribonucleotide from nicotinate: step 1/1.</text>
</comment>
<dbReference type="NCBIfam" id="NF006696">
    <property type="entry name" value="PRK09243.1-3"/>
    <property type="match status" value="1"/>
</dbReference>
<comment type="PTM">
    <text evidence="9">Transiently phosphorylated on a His residue during the reaction cycle. Phosphorylation strongly increases the affinity for substrates and increases the rate of nicotinate D-ribonucleotide production. Dephosphorylation regenerates the low-affinity form of the enzyme, leading to product release.</text>
</comment>
<dbReference type="InterPro" id="IPR013785">
    <property type="entry name" value="Aldolase_TIM"/>
</dbReference>
<reference evidence="13 14" key="1">
    <citation type="submission" date="2016-10" db="EMBL/GenBank/DDBJ databases">
        <authorList>
            <person name="de Groot N.N."/>
        </authorList>
    </citation>
    <scope>NUCLEOTIDE SEQUENCE [LARGE SCALE GENOMIC DNA]</scope>
    <source>
        <strain evidence="13 14">Nm1</strain>
    </source>
</reference>
<dbReference type="PANTHER" id="PTHR11098">
    <property type="entry name" value="NICOTINATE PHOSPHORIBOSYLTRANSFERASE"/>
    <property type="match status" value="1"/>
</dbReference>
<feature type="domain" description="Nicotinate phosphoribosyltransferase N-terminal" evidence="11">
    <location>
        <begin position="8"/>
        <end position="128"/>
    </location>
</feature>
<comment type="function">
    <text evidence="9">Catalyzes the first step in the biosynthesis of NAD from nicotinic acid, the ATP-dependent synthesis of beta-nicotinate D-ribonucleotide from nicotinate and 5-phospho-D-ribose 1-phosphate.</text>
</comment>
<dbReference type="InterPro" id="IPR036068">
    <property type="entry name" value="Nicotinate_pribotase-like_C"/>
</dbReference>
<evidence type="ECO:0000256" key="6">
    <source>
        <dbReference type="ARBA" id="ARBA00022642"/>
    </source>
</evidence>
<dbReference type="GO" id="GO:0005829">
    <property type="term" value="C:cytosol"/>
    <property type="evidence" value="ECO:0007669"/>
    <property type="project" value="TreeGrafter"/>
</dbReference>
<dbReference type="InterPro" id="IPR041525">
    <property type="entry name" value="N/Namide_PRibTrfase"/>
</dbReference>
<protein>
    <recommendedName>
        <fullName evidence="3 9">Nicotinate phosphoribosyltransferase</fullName>
        <ecNumber evidence="3 9">6.3.4.21</ecNumber>
    </recommendedName>
</protein>
<dbReference type="CDD" id="cd01570">
    <property type="entry name" value="NAPRTase_A"/>
    <property type="match status" value="1"/>
</dbReference>
<dbReference type="AlphaFoldDB" id="A0A1H3HV03"/>
<dbReference type="Pfam" id="PF17767">
    <property type="entry name" value="NAPRTase_N"/>
    <property type="match status" value="1"/>
</dbReference>
<accession>A0A1H3HV03</accession>
<sequence length="444" mass="48816">MNPISSPLLADLYQFTMLQSYLEQGMHDTAVFELFMRKLPPERNFMVAAGLEQVADFLEQMRFTAEELAWLAERFPTPVIDYLEHFSFSGDVHAMPEGTLFFQNEPILRVTAPLPQAQLVESRIINLLHFQSLIASKAARSVLAAPGKLLVDFGMRRAHGAEAALLAARASYLAGFSGSATVLAGALYDVPLYGTMAHSFIQAHADEATAFEHFARSHPDNAILLIDTYDTEAAASKVVRLAHKLATEPIHIKGVRLDSGDLAMHAFEVRQILDRGGLQQAQIFASGNLDEYRLSDMLASGAPIDGFGIGTALDISIDVPAFDCVYKLQEYAGVPRRKRSEGKATWPGRKQVYRRFDEHGGMLADIVALEENDPQPGQPLLQPVMRQGVRIQASPDLQAMRQQTLQNYTVLPAGLRGLKKSAAYPVTISNALQALASELDTRIV</sequence>
<evidence type="ECO:0000259" key="12">
    <source>
        <dbReference type="Pfam" id="PF17956"/>
    </source>
</evidence>
<dbReference type="UniPathway" id="UPA00253">
    <property type="reaction ID" value="UER00457"/>
</dbReference>
<dbReference type="GO" id="GO:0016757">
    <property type="term" value="F:glycosyltransferase activity"/>
    <property type="evidence" value="ECO:0007669"/>
    <property type="project" value="UniProtKB-KW"/>
</dbReference>
<gene>
    <name evidence="13" type="ORF">SAMN05421881_102219</name>
</gene>
<evidence type="ECO:0000259" key="11">
    <source>
        <dbReference type="Pfam" id="PF17767"/>
    </source>
</evidence>
<evidence type="ECO:0000256" key="7">
    <source>
        <dbReference type="ARBA" id="ARBA00022679"/>
    </source>
</evidence>
<dbReference type="OrthoDB" id="9771406at2"/>
<evidence type="ECO:0000256" key="9">
    <source>
        <dbReference type="RuleBase" id="RU365100"/>
    </source>
</evidence>
<dbReference type="Gene3D" id="3.20.140.10">
    <property type="entry name" value="nicotinate phosphoribosyltransferase"/>
    <property type="match status" value="3"/>
</dbReference>
<keyword evidence="5 9" id="KW-0436">Ligase</keyword>
<dbReference type="NCBIfam" id="TIGR01513">
    <property type="entry name" value="NAPRTase_put"/>
    <property type="match status" value="1"/>
</dbReference>
<dbReference type="GO" id="GO:0004516">
    <property type="term" value="F:nicotinate phosphoribosyltransferase activity"/>
    <property type="evidence" value="ECO:0007669"/>
    <property type="project" value="UniProtKB-UniRule"/>
</dbReference>
<dbReference type="NCBIfam" id="NF009131">
    <property type="entry name" value="PRK12484.1"/>
    <property type="match status" value="1"/>
</dbReference>
<evidence type="ECO:0000313" key="13">
    <source>
        <dbReference type="EMBL" id="SDY19341.1"/>
    </source>
</evidence>
<organism evidence="13 14">
    <name type="scientific">Nitrosomonas halophila</name>
    <dbReference type="NCBI Taxonomy" id="44576"/>
    <lineage>
        <taxon>Bacteria</taxon>
        <taxon>Pseudomonadati</taxon>
        <taxon>Pseudomonadota</taxon>
        <taxon>Betaproteobacteria</taxon>
        <taxon>Nitrosomonadales</taxon>
        <taxon>Nitrosomonadaceae</taxon>
        <taxon>Nitrosomonas</taxon>
    </lineage>
</organism>
<dbReference type="SUPFAM" id="SSF54675">
    <property type="entry name" value="Nicotinate/Quinolinate PRTase N-terminal domain-like"/>
    <property type="match status" value="1"/>
</dbReference>
<evidence type="ECO:0000256" key="3">
    <source>
        <dbReference type="ARBA" id="ARBA00013236"/>
    </source>
</evidence>
<feature type="domain" description="Nicotinate phosphoribosyltransferase C-terminal" evidence="12">
    <location>
        <begin position="378"/>
        <end position="435"/>
    </location>
</feature>
<dbReference type="PIRSF" id="PIRSF000484">
    <property type="entry name" value="NAPRT"/>
    <property type="match status" value="1"/>
</dbReference>
<dbReference type="InterPro" id="IPR007229">
    <property type="entry name" value="Nic_PRibTrfase-Fam"/>
</dbReference>
<dbReference type="InterPro" id="IPR006405">
    <property type="entry name" value="Nic_PRibTrfase_pncB"/>
</dbReference>
<evidence type="ECO:0000256" key="8">
    <source>
        <dbReference type="ARBA" id="ARBA00048668"/>
    </source>
</evidence>
<dbReference type="Pfam" id="PF04095">
    <property type="entry name" value="NAPRTase"/>
    <property type="match status" value="1"/>
</dbReference>
<dbReference type="SUPFAM" id="SSF51690">
    <property type="entry name" value="Nicotinate/Quinolinate PRTase C-terminal domain-like"/>
    <property type="match status" value="1"/>
</dbReference>
<evidence type="ECO:0000313" key="14">
    <source>
        <dbReference type="Proteomes" id="UP000198640"/>
    </source>
</evidence>
<dbReference type="Pfam" id="PF17956">
    <property type="entry name" value="NAPRTase_C"/>
    <property type="match status" value="1"/>
</dbReference>
<dbReference type="PANTHER" id="PTHR11098:SF1">
    <property type="entry name" value="NICOTINATE PHOSPHORIBOSYLTRANSFERASE"/>
    <property type="match status" value="1"/>
</dbReference>
<keyword evidence="7 9" id="KW-0808">Transferase</keyword>
<evidence type="ECO:0000256" key="2">
    <source>
        <dbReference type="ARBA" id="ARBA00010897"/>
    </source>
</evidence>